<dbReference type="EMBL" id="JAUJYO010000005">
    <property type="protein sequence ID" value="KAK1317430.1"/>
    <property type="molecule type" value="Genomic_DNA"/>
</dbReference>
<keyword evidence="2" id="KW-1185">Reference proteome</keyword>
<comment type="caution">
    <text evidence="1">The sequence shown here is derived from an EMBL/GenBank/DDBJ whole genome shotgun (WGS) entry which is preliminary data.</text>
</comment>
<evidence type="ECO:0000313" key="2">
    <source>
        <dbReference type="Proteomes" id="UP001180020"/>
    </source>
</evidence>
<accession>A0AAV9EXG9</accession>
<protein>
    <submittedName>
        <fullName evidence="1">Uncharacterized protein</fullName>
    </submittedName>
</protein>
<gene>
    <name evidence="1" type="ORF">QJS10_CPA05g02362</name>
</gene>
<name>A0AAV9EXG9_ACOCL</name>
<reference evidence="1" key="1">
    <citation type="journal article" date="2023" name="Nat. Commun.">
        <title>Diploid and tetraploid genomes of Acorus and the evolution of monocots.</title>
        <authorList>
            <person name="Ma L."/>
            <person name="Liu K.W."/>
            <person name="Li Z."/>
            <person name="Hsiao Y.Y."/>
            <person name="Qi Y."/>
            <person name="Fu T."/>
            <person name="Tang G.D."/>
            <person name="Zhang D."/>
            <person name="Sun W.H."/>
            <person name="Liu D.K."/>
            <person name="Li Y."/>
            <person name="Chen G.Z."/>
            <person name="Liu X.D."/>
            <person name="Liao X.Y."/>
            <person name="Jiang Y.T."/>
            <person name="Yu X."/>
            <person name="Hao Y."/>
            <person name="Huang J."/>
            <person name="Zhao X.W."/>
            <person name="Ke S."/>
            <person name="Chen Y.Y."/>
            <person name="Wu W.L."/>
            <person name="Hsu J.L."/>
            <person name="Lin Y.F."/>
            <person name="Huang M.D."/>
            <person name="Li C.Y."/>
            <person name="Huang L."/>
            <person name="Wang Z.W."/>
            <person name="Zhao X."/>
            <person name="Zhong W.Y."/>
            <person name="Peng D.H."/>
            <person name="Ahmad S."/>
            <person name="Lan S."/>
            <person name="Zhang J.S."/>
            <person name="Tsai W.C."/>
            <person name="Van de Peer Y."/>
            <person name="Liu Z.J."/>
        </authorList>
    </citation>
    <scope>NUCLEOTIDE SEQUENCE</scope>
    <source>
        <strain evidence="1">CP</strain>
    </source>
</reference>
<evidence type="ECO:0000313" key="1">
    <source>
        <dbReference type="EMBL" id="KAK1317430.1"/>
    </source>
</evidence>
<reference evidence="1" key="2">
    <citation type="submission" date="2023-06" db="EMBL/GenBank/DDBJ databases">
        <authorList>
            <person name="Ma L."/>
            <person name="Liu K.-W."/>
            <person name="Li Z."/>
            <person name="Hsiao Y.-Y."/>
            <person name="Qi Y."/>
            <person name="Fu T."/>
            <person name="Tang G."/>
            <person name="Zhang D."/>
            <person name="Sun W.-H."/>
            <person name="Liu D.-K."/>
            <person name="Li Y."/>
            <person name="Chen G.-Z."/>
            <person name="Liu X.-D."/>
            <person name="Liao X.-Y."/>
            <person name="Jiang Y.-T."/>
            <person name="Yu X."/>
            <person name="Hao Y."/>
            <person name="Huang J."/>
            <person name="Zhao X.-W."/>
            <person name="Ke S."/>
            <person name="Chen Y.-Y."/>
            <person name="Wu W.-L."/>
            <person name="Hsu J.-L."/>
            <person name="Lin Y.-F."/>
            <person name="Huang M.-D."/>
            <person name="Li C.-Y."/>
            <person name="Huang L."/>
            <person name="Wang Z.-W."/>
            <person name="Zhao X."/>
            <person name="Zhong W.-Y."/>
            <person name="Peng D.-H."/>
            <person name="Ahmad S."/>
            <person name="Lan S."/>
            <person name="Zhang J.-S."/>
            <person name="Tsai W.-C."/>
            <person name="Van De Peer Y."/>
            <person name="Liu Z.-J."/>
        </authorList>
    </citation>
    <scope>NUCLEOTIDE SEQUENCE</scope>
    <source>
        <strain evidence="1">CP</strain>
        <tissue evidence="1">Leaves</tissue>
    </source>
</reference>
<organism evidence="1 2">
    <name type="scientific">Acorus calamus</name>
    <name type="common">Sweet flag</name>
    <dbReference type="NCBI Taxonomy" id="4465"/>
    <lineage>
        <taxon>Eukaryota</taxon>
        <taxon>Viridiplantae</taxon>
        <taxon>Streptophyta</taxon>
        <taxon>Embryophyta</taxon>
        <taxon>Tracheophyta</taxon>
        <taxon>Spermatophyta</taxon>
        <taxon>Magnoliopsida</taxon>
        <taxon>Liliopsida</taxon>
        <taxon>Acoraceae</taxon>
        <taxon>Acorus</taxon>
    </lineage>
</organism>
<proteinExistence type="predicted"/>
<dbReference type="AlphaFoldDB" id="A0AAV9EXG9"/>
<dbReference type="Proteomes" id="UP001180020">
    <property type="component" value="Unassembled WGS sequence"/>
</dbReference>
<sequence length="55" mass="6115">MSGGGLLEAVLLSPFGVTKESKYPKEECDRDRPLVNRMKRVHVNHLASEGSVYVN</sequence>